<evidence type="ECO:0000313" key="3">
    <source>
        <dbReference type="Proteomes" id="UP000324536"/>
    </source>
</evidence>
<dbReference type="Pfam" id="PF03886">
    <property type="entry name" value="ABC_trans_aux"/>
    <property type="match status" value="1"/>
</dbReference>
<evidence type="ECO:0000313" key="2">
    <source>
        <dbReference type="EMBL" id="QEO17295.1"/>
    </source>
</evidence>
<name>A0A5C1YP38_9PROT</name>
<keyword evidence="3" id="KW-1185">Reference proteome</keyword>
<dbReference type="AlphaFoldDB" id="A0A5C1YP38"/>
<proteinExistence type="predicted"/>
<feature type="domain" description="ABC-type transport auxiliary lipoprotein component" evidence="1">
    <location>
        <begin position="58"/>
        <end position="218"/>
    </location>
</feature>
<organism evidence="2 3">
    <name type="scientific">Acetobacter vaccinii</name>
    <dbReference type="NCBI Taxonomy" id="2592655"/>
    <lineage>
        <taxon>Bacteria</taxon>
        <taxon>Pseudomonadati</taxon>
        <taxon>Pseudomonadota</taxon>
        <taxon>Alphaproteobacteria</taxon>
        <taxon>Acetobacterales</taxon>
        <taxon>Acetobacteraceae</taxon>
        <taxon>Acetobacter</taxon>
    </lineage>
</organism>
<reference evidence="2 3" key="1">
    <citation type="submission" date="2019-09" db="EMBL/GenBank/DDBJ databases">
        <title>Genome sequencing of strain KACC 21233.</title>
        <authorList>
            <person name="Heo J."/>
            <person name="Kim S.-J."/>
            <person name="Kim J.-S."/>
            <person name="Hong S.-B."/>
            <person name="Kwon S.-W."/>
        </authorList>
    </citation>
    <scope>NUCLEOTIDE SEQUENCE [LARGE SCALE GENOMIC DNA]</scope>
    <source>
        <strain evidence="2 3">KACC 21233</strain>
    </source>
</reference>
<accession>A0A5C1YP38</accession>
<dbReference type="EMBL" id="CP043506">
    <property type="protein sequence ID" value="QEO17295.1"/>
    <property type="molecule type" value="Genomic_DNA"/>
</dbReference>
<protein>
    <submittedName>
        <fullName evidence="2">Membrane integrity-associated transporter subunit PqiC</fullName>
    </submittedName>
</protein>
<sequence>MGTIRAMTRRTTVFSAHQPAVAGPAQGGLTRRTLLAGGSLGLMALGLAGCAGGGPVYYTLAVVPGAVVPLPPGAPTVVEIRQPGIAGGLNRDRIVTADDGYRLSISSTGAWSDSLAEQLGRVLAGDLAQRLPNAGVFVENDAVSTTPQAIVELSVTRFSTNPQGFVALDGTVLVRRAGPAAATPVIQRVTLQGARAGNTLDMVRELSTLVGRLADLVARSLCALPPLPDPAQG</sequence>
<dbReference type="SUPFAM" id="SSF159594">
    <property type="entry name" value="XCC0632-like"/>
    <property type="match status" value="1"/>
</dbReference>
<dbReference type="InterPro" id="IPR005586">
    <property type="entry name" value="ABC_trans_aux"/>
</dbReference>
<dbReference type="OrthoDB" id="7064073at2"/>
<dbReference type="KEGG" id="acek:FLP30_05755"/>
<dbReference type="InterPro" id="IPR006311">
    <property type="entry name" value="TAT_signal"/>
</dbReference>
<evidence type="ECO:0000259" key="1">
    <source>
        <dbReference type="Pfam" id="PF03886"/>
    </source>
</evidence>
<dbReference type="Proteomes" id="UP000324536">
    <property type="component" value="Chromosome"/>
</dbReference>
<gene>
    <name evidence="2" type="ORF">FLP30_05755</name>
</gene>
<dbReference type="Gene3D" id="3.40.50.10610">
    <property type="entry name" value="ABC-type transport auxiliary lipoprotein component"/>
    <property type="match status" value="1"/>
</dbReference>
<dbReference type="PROSITE" id="PS51318">
    <property type="entry name" value="TAT"/>
    <property type="match status" value="1"/>
</dbReference>